<gene>
    <name evidence="7" type="ORF">BV898_15503</name>
</gene>
<evidence type="ECO:0000256" key="2">
    <source>
        <dbReference type="ARBA" id="ARBA00007304"/>
    </source>
</evidence>
<protein>
    <recommendedName>
        <fullName evidence="9">Small integral membrane protein 12</fullName>
    </recommendedName>
</protein>
<keyword evidence="8" id="KW-1185">Reference proteome</keyword>
<dbReference type="EMBL" id="MTYJ01000211">
    <property type="protein sequence ID" value="OWA51002.1"/>
    <property type="molecule type" value="Genomic_DNA"/>
</dbReference>
<keyword evidence="3 6" id="KW-0812">Transmembrane</keyword>
<dbReference type="GO" id="GO:0016020">
    <property type="term" value="C:membrane"/>
    <property type="evidence" value="ECO:0007669"/>
    <property type="project" value="UniProtKB-SubCell"/>
</dbReference>
<reference evidence="8" key="1">
    <citation type="submission" date="2017-01" db="EMBL/GenBank/DDBJ databases">
        <title>Comparative genomics of anhydrobiosis in the tardigrade Hypsibius dujardini.</title>
        <authorList>
            <person name="Yoshida Y."/>
            <person name="Koutsovoulos G."/>
            <person name="Laetsch D."/>
            <person name="Stevens L."/>
            <person name="Kumar S."/>
            <person name="Horikawa D."/>
            <person name="Ishino K."/>
            <person name="Komine S."/>
            <person name="Tomita M."/>
            <person name="Blaxter M."/>
            <person name="Arakawa K."/>
        </authorList>
    </citation>
    <scope>NUCLEOTIDE SEQUENCE [LARGE SCALE GENOMIC DNA]</scope>
    <source>
        <strain evidence="8">Z151</strain>
    </source>
</reference>
<evidence type="ECO:0008006" key="9">
    <source>
        <dbReference type="Google" id="ProtNLM"/>
    </source>
</evidence>
<keyword evidence="4 6" id="KW-1133">Transmembrane helix</keyword>
<dbReference type="InterPro" id="IPR031933">
    <property type="entry name" value="UPF0767"/>
</dbReference>
<evidence type="ECO:0000256" key="1">
    <source>
        <dbReference type="ARBA" id="ARBA00004167"/>
    </source>
</evidence>
<comment type="subcellular location">
    <subcellularLocation>
        <location evidence="1">Membrane</location>
        <topology evidence="1">Single-pass membrane protein</topology>
    </subcellularLocation>
</comment>
<dbReference type="PANTHER" id="PTHR28599">
    <property type="entry name" value="SMALL INTEGRAL MEMBRANE PROTEIN 12"/>
    <property type="match status" value="1"/>
</dbReference>
<evidence type="ECO:0000256" key="6">
    <source>
        <dbReference type="SAM" id="Phobius"/>
    </source>
</evidence>
<dbReference type="Proteomes" id="UP000192578">
    <property type="component" value="Unassembled WGS sequence"/>
</dbReference>
<evidence type="ECO:0000313" key="7">
    <source>
        <dbReference type="EMBL" id="OWA51002.1"/>
    </source>
</evidence>
<sequence length="94" mass="10570">MWPLIYAVLKRYSAVIVFPVALIVGTIGYNVERKIREGEVISSRPSVQKERQERLLNESQARGALDSSSSPANLQETKKQLFHSVLDKNVKLSS</sequence>
<evidence type="ECO:0000313" key="8">
    <source>
        <dbReference type="Proteomes" id="UP000192578"/>
    </source>
</evidence>
<proteinExistence type="inferred from homology"/>
<dbReference type="OrthoDB" id="10052506at2759"/>
<dbReference type="PANTHER" id="PTHR28599:SF1">
    <property type="entry name" value="SMALL INTEGRAL MEMBRANE PROTEIN 12"/>
    <property type="match status" value="1"/>
</dbReference>
<comment type="caution">
    <text evidence="7">The sequence shown here is derived from an EMBL/GenBank/DDBJ whole genome shotgun (WGS) entry which is preliminary data.</text>
</comment>
<dbReference type="Pfam" id="PF15990">
    <property type="entry name" value="UPF0767"/>
    <property type="match status" value="1"/>
</dbReference>
<evidence type="ECO:0000256" key="3">
    <source>
        <dbReference type="ARBA" id="ARBA00022692"/>
    </source>
</evidence>
<organism evidence="7 8">
    <name type="scientific">Hypsibius exemplaris</name>
    <name type="common">Freshwater tardigrade</name>
    <dbReference type="NCBI Taxonomy" id="2072580"/>
    <lineage>
        <taxon>Eukaryota</taxon>
        <taxon>Metazoa</taxon>
        <taxon>Ecdysozoa</taxon>
        <taxon>Tardigrada</taxon>
        <taxon>Eutardigrada</taxon>
        <taxon>Parachela</taxon>
        <taxon>Hypsibioidea</taxon>
        <taxon>Hypsibiidae</taxon>
        <taxon>Hypsibius</taxon>
    </lineage>
</organism>
<evidence type="ECO:0000256" key="5">
    <source>
        <dbReference type="ARBA" id="ARBA00023136"/>
    </source>
</evidence>
<keyword evidence="5 6" id="KW-0472">Membrane</keyword>
<dbReference type="AlphaFoldDB" id="A0A9X6NB54"/>
<name>A0A9X6NB54_HYPEX</name>
<accession>A0A9X6NB54</accession>
<evidence type="ECO:0000256" key="4">
    <source>
        <dbReference type="ARBA" id="ARBA00022989"/>
    </source>
</evidence>
<comment type="similarity">
    <text evidence="2">Belongs to the SMIM12 family.</text>
</comment>
<feature type="transmembrane region" description="Helical" evidence="6">
    <location>
        <begin position="12"/>
        <end position="31"/>
    </location>
</feature>